<dbReference type="NCBIfam" id="NF047658">
    <property type="entry name" value="HYC_CC_PP"/>
    <property type="match status" value="1"/>
</dbReference>
<reference evidence="2" key="1">
    <citation type="journal article" date="2020" name="mSystems">
        <title>Genome- and Community-Level Interaction Insights into Carbon Utilization and Element Cycling Functions of Hydrothermarchaeota in Hydrothermal Sediment.</title>
        <authorList>
            <person name="Zhou Z."/>
            <person name="Liu Y."/>
            <person name="Xu W."/>
            <person name="Pan J."/>
            <person name="Luo Z.H."/>
            <person name="Li M."/>
        </authorList>
    </citation>
    <scope>NUCLEOTIDE SEQUENCE [LARGE SCALE GENOMIC DNA]</scope>
    <source>
        <strain evidence="2">HyVt-345</strain>
    </source>
</reference>
<evidence type="ECO:0008006" key="3">
    <source>
        <dbReference type="Google" id="ProtNLM"/>
    </source>
</evidence>
<sequence>MKKTFHKTIAVCMAFVVMLTTMSFAVDLHYCGETMVDFSFLHKVETCGMEKVLAPQPCENTVSEKSCCSDEQIVMDGHNDLKTSYHTLTFEQQTFIASFLYSYINSFEASDVNIIPFKAYSPPFLIHDVQILHETYLI</sequence>
<gene>
    <name evidence="2" type="ORF">ENH87_22105</name>
</gene>
<accession>A0A831QVZ3</accession>
<dbReference type="Proteomes" id="UP000886191">
    <property type="component" value="Unassembled WGS sequence"/>
</dbReference>
<dbReference type="InterPro" id="IPR058512">
    <property type="entry name" value="DUF8199"/>
</dbReference>
<organism evidence="2">
    <name type="scientific">Pricia antarctica</name>
    <dbReference type="NCBI Taxonomy" id="641691"/>
    <lineage>
        <taxon>Bacteria</taxon>
        <taxon>Pseudomonadati</taxon>
        <taxon>Bacteroidota</taxon>
        <taxon>Flavobacteriia</taxon>
        <taxon>Flavobacteriales</taxon>
        <taxon>Flavobacteriaceae</taxon>
        <taxon>Pricia</taxon>
    </lineage>
</organism>
<feature type="signal peptide" evidence="1">
    <location>
        <begin position="1"/>
        <end position="25"/>
    </location>
</feature>
<evidence type="ECO:0000256" key="1">
    <source>
        <dbReference type="SAM" id="SignalP"/>
    </source>
</evidence>
<name>A0A831QVZ3_9FLAO</name>
<feature type="chain" id="PRO_5032656752" description="Secreted protein" evidence="1">
    <location>
        <begin position="26"/>
        <end position="138"/>
    </location>
</feature>
<dbReference type="AlphaFoldDB" id="A0A831QVZ3"/>
<evidence type="ECO:0000313" key="2">
    <source>
        <dbReference type="EMBL" id="HEA23587.1"/>
    </source>
</evidence>
<dbReference type="EMBL" id="DRGL01000081">
    <property type="protein sequence ID" value="HEA23587.1"/>
    <property type="molecule type" value="Genomic_DNA"/>
</dbReference>
<dbReference type="Pfam" id="PF26622">
    <property type="entry name" value="DUF8199"/>
    <property type="match status" value="1"/>
</dbReference>
<keyword evidence="1" id="KW-0732">Signal</keyword>
<comment type="caution">
    <text evidence="2">The sequence shown here is derived from an EMBL/GenBank/DDBJ whole genome shotgun (WGS) entry which is preliminary data.</text>
</comment>
<protein>
    <recommendedName>
        <fullName evidence="3">Secreted protein</fullName>
    </recommendedName>
</protein>
<proteinExistence type="predicted"/>
<dbReference type="InterPro" id="IPR058060">
    <property type="entry name" value="HYC_CC_PP"/>
</dbReference>